<dbReference type="EMBL" id="LXQA010007486">
    <property type="protein sequence ID" value="MCH84850.1"/>
    <property type="molecule type" value="Genomic_DNA"/>
</dbReference>
<protein>
    <submittedName>
        <fullName evidence="2">RNA-directed DNA polymerase (Reverse transcriptase)</fullName>
    </submittedName>
</protein>
<feature type="domain" description="Reverse transcriptase" evidence="1">
    <location>
        <begin position="1"/>
        <end position="148"/>
    </location>
</feature>
<dbReference type="SUPFAM" id="SSF56672">
    <property type="entry name" value="DNA/RNA polymerases"/>
    <property type="match status" value="1"/>
</dbReference>
<dbReference type="PANTHER" id="PTHR31635:SF196">
    <property type="entry name" value="REVERSE TRANSCRIPTASE DOMAIN-CONTAINING PROTEIN-RELATED"/>
    <property type="match status" value="1"/>
</dbReference>
<sequence>MYDFRPISLLGSLYKLLAKVRLSKVMDSIISSNQSAFIKGRFLGDGVVVVNEVVDLAKRSKKECVIFKVDFERAYDSVSWGFLDYMMARFGFGEKWRAWMKMCVCNGNLSVLVNGFPTNQVNIQRGLKQGDPLAPFLFLLVMEGLTAL</sequence>
<dbReference type="AlphaFoldDB" id="A0A392MBG1"/>
<accession>A0A392MBG1</accession>
<name>A0A392MBG1_9FABA</name>
<keyword evidence="2" id="KW-0548">Nucleotidyltransferase</keyword>
<dbReference type="InterPro" id="IPR043502">
    <property type="entry name" value="DNA/RNA_pol_sf"/>
</dbReference>
<dbReference type="PROSITE" id="PS50878">
    <property type="entry name" value="RT_POL"/>
    <property type="match status" value="1"/>
</dbReference>
<dbReference type="InterPro" id="IPR000477">
    <property type="entry name" value="RT_dom"/>
</dbReference>
<comment type="caution">
    <text evidence="2">The sequence shown here is derived from an EMBL/GenBank/DDBJ whole genome shotgun (WGS) entry which is preliminary data.</text>
</comment>
<gene>
    <name evidence="2" type="ORF">A2U01_0005687</name>
</gene>
<evidence type="ECO:0000313" key="2">
    <source>
        <dbReference type="EMBL" id="MCH84850.1"/>
    </source>
</evidence>
<evidence type="ECO:0000259" key="1">
    <source>
        <dbReference type="PROSITE" id="PS50878"/>
    </source>
</evidence>
<dbReference type="Pfam" id="PF00078">
    <property type="entry name" value="RVT_1"/>
    <property type="match status" value="1"/>
</dbReference>
<dbReference type="PANTHER" id="PTHR31635">
    <property type="entry name" value="REVERSE TRANSCRIPTASE DOMAIN-CONTAINING PROTEIN-RELATED"/>
    <property type="match status" value="1"/>
</dbReference>
<keyword evidence="2" id="KW-0695">RNA-directed DNA polymerase</keyword>
<reference evidence="2 3" key="1">
    <citation type="journal article" date="2018" name="Front. Plant Sci.">
        <title>Red Clover (Trifolium pratense) and Zigzag Clover (T. medium) - A Picture of Genomic Similarities and Differences.</title>
        <authorList>
            <person name="Dluhosova J."/>
            <person name="Istvanek J."/>
            <person name="Nedelnik J."/>
            <person name="Repkova J."/>
        </authorList>
    </citation>
    <scope>NUCLEOTIDE SEQUENCE [LARGE SCALE GENOMIC DNA]</scope>
    <source>
        <strain evidence="3">cv. 10/8</strain>
        <tissue evidence="2">Leaf</tissue>
    </source>
</reference>
<keyword evidence="3" id="KW-1185">Reference proteome</keyword>
<evidence type="ECO:0000313" key="3">
    <source>
        <dbReference type="Proteomes" id="UP000265520"/>
    </source>
</evidence>
<proteinExistence type="predicted"/>
<dbReference type="GO" id="GO:0003964">
    <property type="term" value="F:RNA-directed DNA polymerase activity"/>
    <property type="evidence" value="ECO:0007669"/>
    <property type="project" value="UniProtKB-KW"/>
</dbReference>
<dbReference type="Proteomes" id="UP000265520">
    <property type="component" value="Unassembled WGS sequence"/>
</dbReference>
<organism evidence="2 3">
    <name type="scientific">Trifolium medium</name>
    <dbReference type="NCBI Taxonomy" id="97028"/>
    <lineage>
        <taxon>Eukaryota</taxon>
        <taxon>Viridiplantae</taxon>
        <taxon>Streptophyta</taxon>
        <taxon>Embryophyta</taxon>
        <taxon>Tracheophyta</taxon>
        <taxon>Spermatophyta</taxon>
        <taxon>Magnoliopsida</taxon>
        <taxon>eudicotyledons</taxon>
        <taxon>Gunneridae</taxon>
        <taxon>Pentapetalae</taxon>
        <taxon>rosids</taxon>
        <taxon>fabids</taxon>
        <taxon>Fabales</taxon>
        <taxon>Fabaceae</taxon>
        <taxon>Papilionoideae</taxon>
        <taxon>50 kb inversion clade</taxon>
        <taxon>NPAAA clade</taxon>
        <taxon>Hologalegina</taxon>
        <taxon>IRL clade</taxon>
        <taxon>Trifolieae</taxon>
        <taxon>Trifolium</taxon>
    </lineage>
</organism>
<keyword evidence="2" id="KW-0808">Transferase</keyword>